<organism evidence="6 7">
    <name type="scientific">Pedobacter hartonius</name>
    <dbReference type="NCBI Taxonomy" id="425514"/>
    <lineage>
        <taxon>Bacteria</taxon>
        <taxon>Pseudomonadati</taxon>
        <taxon>Bacteroidota</taxon>
        <taxon>Sphingobacteriia</taxon>
        <taxon>Sphingobacteriales</taxon>
        <taxon>Sphingobacteriaceae</taxon>
        <taxon>Pedobacter</taxon>
    </lineage>
</organism>
<dbReference type="SUPFAM" id="SSF46785">
    <property type="entry name" value="Winged helix' DNA-binding domain"/>
    <property type="match status" value="1"/>
</dbReference>
<dbReference type="InterPro" id="IPR000595">
    <property type="entry name" value="cNMP-bd_dom"/>
</dbReference>
<keyword evidence="1" id="KW-0805">Transcription regulation</keyword>
<evidence type="ECO:0000256" key="3">
    <source>
        <dbReference type="ARBA" id="ARBA00023163"/>
    </source>
</evidence>
<dbReference type="Gene3D" id="2.60.120.10">
    <property type="entry name" value="Jelly Rolls"/>
    <property type="match status" value="1"/>
</dbReference>
<keyword evidence="7" id="KW-1185">Reference proteome</keyword>
<dbReference type="InterPro" id="IPR018490">
    <property type="entry name" value="cNMP-bd_dom_sf"/>
</dbReference>
<evidence type="ECO:0000313" key="7">
    <source>
        <dbReference type="Proteomes" id="UP000198850"/>
    </source>
</evidence>
<keyword evidence="2" id="KW-0238">DNA-binding</keyword>
<dbReference type="InterPro" id="IPR036390">
    <property type="entry name" value="WH_DNA-bd_sf"/>
</dbReference>
<dbReference type="Pfam" id="PF13545">
    <property type="entry name" value="HTH_Crp_2"/>
    <property type="match status" value="1"/>
</dbReference>
<dbReference type="PANTHER" id="PTHR24567">
    <property type="entry name" value="CRP FAMILY TRANSCRIPTIONAL REGULATORY PROTEIN"/>
    <property type="match status" value="1"/>
</dbReference>
<evidence type="ECO:0000259" key="5">
    <source>
        <dbReference type="PROSITE" id="PS51063"/>
    </source>
</evidence>
<dbReference type="OrthoDB" id="667966at2"/>
<dbReference type="STRING" id="425514.SAMN05443550_112178"/>
<name>A0A1H4H3C2_9SPHI</name>
<reference evidence="6 7" key="1">
    <citation type="submission" date="2016-10" db="EMBL/GenBank/DDBJ databases">
        <authorList>
            <person name="de Groot N.N."/>
        </authorList>
    </citation>
    <scope>NUCLEOTIDE SEQUENCE [LARGE SCALE GENOMIC DNA]</scope>
    <source>
        <strain evidence="6 7">DSM 19033</strain>
    </source>
</reference>
<dbReference type="SUPFAM" id="SSF51206">
    <property type="entry name" value="cAMP-binding domain-like"/>
    <property type="match status" value="1"/>
</dbReference>
<accession>A0A1H4H3C2</accession>
<feature type="domain" description="HTH crp-type" evidence="5">
    <location>
        <begin position="129"/>
        <end position="193"/>
    </location>
</feature>
<dbReference type="GO" id="GO:0016301">
    <property type="term" value="F:kinase activity"/>
    <property type="evidence" value="ECO:0007669"/>
    <property type="project" value="UniProtKB-KW"/>
</dbReference>
<dbReference type="GO" id="GO:0003700">
    <property type="term" value="F:DNA-binding transcription factor activity"/>
    <property type="evidence" value="ECO:0007669"/>
    <property type="project" value="TreeGrafter"/>
</dbReference>
<evidence type="ECO:0000256" key="1">
    <source>
        <dbReference type="ARBA" id="ARBA00023015"/>
    </source>
</evidence>
<proteinExistence type="predicted"/>
<dbReference type="RefSeq" id="WP_090559467.1">
    <property type="nucleotide sequence ID" value="NZ_FNRA01000012.1"/>
</dbReference>
<keyword evidence="3" id="KW-0804">Transcription</keyword>
<sequence>MLSNFWIKYHFKTILYKKGAVIYESGQTPRYVYFIKSGEIRMVTVNHDGKEFIQGVFKAKQYFGEPALLLQRSYLAYTIASRDTELILVDRPHFLKLLEEDRAFSMNLIETLSSRLFYKSMMLEELANEQAEHRLQTLITYLWRDTEKGGSLDFTRQALADMSGLRVETVIRTIKKMAAAGELKLSRGKIFKI</sequence>
<feature type="domain" description="Cyclic nucleotide-binding" evidence="4">
    <location>
        <begin position="16"/>
        <end position="115"/>
    </location>
</feature>
<dbReference type="SMART" id="SM00100">
    <property type="entry name" value="cNMP"/>
    <property type="match status" value="1"/>
</dbReference>
<dbReference type="InterPro" id="IPR050397">
    <property type="entry name" value="Env_Response_Regulators"/>
</dbReference>
<dbReference type="EMBL" id="FNRA01000012">
    <property type="protein sequence ID" value="SEB15608.1"/>
    <property type="molecule type" value="Genomic_DNA"/>
</dbReference>
<dbReference type="PROSITE" id="PS50042">
    <property type="entry name" value="CNMP_BINDING_3"/>
    <property type="match status" value="1"/>
</dbReference>
<dbReference type="CDD" id="cd00038">
    <property type="entry name" value="CAP_ED"/>
    <property type="match status" value="1"/>
</dbReference>
<dbReference type="Pfam" id="PF00027">
    <property type="entry name" value="cNMP_binding"/>
    <property type="match status" value="1"/>
</dbReference>
<dbReference type="AlphaFoldDB" id="A0A1H4H3C2"/>
<evidence type="ECO:0000313" key="6">
    <source>
        <dbReference type="EMBL" id="SEB15608.1"/>
    </source>
</evidence>
<dbReference type="GO" id="GO:0003677">
    <property type="term" value="F:DNA binding"/>
    <property type="evidence" value="ECO:0007669"/>
    <property type="project" value="UniProtKB-KW"/>
</dbReference>
<protein>
    <submittedName>
        <fullName evidence="6">cAMP-binding domain of CRP or a regulatory subunit of cAMP-dependent protein kinases</fullName>
    </submittedName>
</protein>
<keyword evidence="6" id="KW-0418">Kinase</keyword>
<dbReference type="GO" id="GO:0005829">
    <property type="term" value="C:cytosol"/>
    <property type="evidence" value="ECO:0007669"/>
    <property type="project" value="TreeGrafter"/>
</dbReference>
<evidence type="ECO:0000256" key="2">
    <source>
        <dbReference type="ARBA" id="ARBA00023125"/>
    </source>
</evidence>
<dbReference type="InterPro" id="IPR014710">
    <property type="entry name" value="RmlC-like_jellyroll"/>
</dbReference>
<evidence type="ECO:0000259" key="4">
    <source>
        <dbReference type="PROSITE" id="PS50042"/>
    </source>
</evidence>
<dbReference type="InterPro" id="IPR012318">
    <property type="entry name" value="HTH_CRP"/>
</dbReference>
<dbReference type="Proteomes" id="UP000198850">
    <property type="component" value="Unassembled WGS sequence"/>
</dbReference>
<keyword evidence="6" id="KW-0808">Transferase</keyword>
<dbReference type="PANTHER" id="PTHR24567:SF26">
    <property type="entry name" value="REGULATORY PROTEIN YEIL"/>
    <property type="match status" value="1"/>
</dbReference>
<dbReference type="PROSITE" id="PS51063">
    <property type="entry name" value="HTH_CRP_2"/>
    <property type="match status" value="1"/>
</dbReference>
<gene>
    <name evidence="6" type="ORF">SAMN05443550_112178</name>
</gene>